<accession>A0A3F3IYV9</accession>
<sequence>MNKTIIGLASLVAVSLTVHAGGTPRNEHSTYYENRVSSTVVAGTVTTTVKAAPLQIFFEPQVLEDKSVEQVAAIITVRGSTSDHEYVLDELTAVGPDSSGYGRTLSSIGITATVDAGTAVTNKAITSDGTDFYIKIVHKAVQPRPGTTVLNFPLIEYAH</sequence>
<dbReference type="RefSeq" id="WP_070801666.1">
    <property type="nucleotide sequence ID" value="NZ_MLTE01000006.1"/>
</dbReference>
<proteinExistence type="predicted"/>
<dbReference type="Proteomes" id="UP000866740">
    <property type="component" value="Unassembled WGS sequence"/>
</dbReference>
<feature type="chain" id="PRO_5030076481" description="Fimbrial protein" evidence="1">
    <location>
        <begin position="21"/>
        <end position="159"/>
    </location>
</feature>
<organism evidence="2">
    <name type="scientific">Salmonella enterica</name>
    <name type="common">Salmonella choleraesuis</name>
    <dbReference type="NCBI Taxonomy" id="28901"/>
    <lineage>
        <taxon>Bacteria</taxon>
        <taxon>Pseudomonadati</taxon>
        <taxon>Pseudomonadota</taxon>
        <taxon>Gammaproteobacteria</taxon>
        <taxon>Enterobacterales</taxon>
        <taxon>Enterobacteriaceae</taxon>
        <taxon>Salmonella</taxon>
    </lineage>
</organism>
<feature type="signal peptide" evidence="1">
    <location>
        <begin position="1"/>
        <end position="20"/>
    </location>
</feature>
<evidence type="ECO:0008006" key="3">
    <source>
        <dbReference type="Google" id="ProtNLM"/>
    </source>
</evidence>
<evidence type="ECO:0000256" key="1">
    <source>
        <dbReference type="SAM" id="SignalP"/>
    </source>
</evidence>
<reference evidence="2" key="1">
    <citation type="submission" date="2016-09" db="EMBL/GenBank/DDBJ databases">
        <title>Whole genome sequencing of Salmonella enterica.</title>
        <authorList>
            <person name="Bell R."/>
        </authorList>
    </citation>
    <scope>NUCLEOTIDE SEQUENCE [LARGE SCALE GENOMIC DNA]</scope>
    <source>
        <strain evidence="2">CFSAN044929</strain>
    </source>
</reference>
<dbReference type="EMBL" id="MLTE01000006">
    <property type="protein sequence ID" value="OHJ52709.1"/>
    <property type="molecule type" value="Genomic_DNA"/>
</dbReference>
<keyword evidence="1" id="KW-0732">Signal</keyword>
<dbReference type="AlphaFoldDB" id="A0A3F3IYV9"/>
<name>A0A3F3IYV9_SALER</name>
<comment type="caution">
    <text evidence="2">The sequence shown here is derived from an EMBL/GenBank/DDBJ whole genome shotgun (WGS) entry which is preliminary data.</text>
</comment>
<protein>
    <recommendedName>
        <fullName evidence="3">Fimbrial protein</fullName>
    </recommendedName>
</protein>
<evidence type="ECO:0000313" key="2">
    <source>
        <dbReference type="EMBL" id="OHJ52709.1"/>
    </source>
</evidence>
<gene>
    <name evidence="2" type="ORF">A7S51_11105</name>
</gene>